<dbReference type="EMBL" id="GL983068">
    <property type="protein sequence ID" value="EGR34617.1"/>
    <property type="molecule type" value="Genomic_DNA"/>
</dbReference>
<dbReference type="InParanoid" id="G0QJJ0"/>
<dbReference type="Proteomes" id="UP000008983">
    <property type="component" value="Unassembled WGS sequence"/>
</dbReference>
<dbReference type="GeneID" id="14910814"/>
<keyword evidence="2" id="KW-1185">Reference proteome</keyword>
<proteinExistence type="predicted"/>
<dbReference type="RefSeq" id="XP_004039921.1">
    <property type="nucleotide sequence ID" value="XM_004039873.1"/>
</dbReference>
<protein>
    <submittedName>
        <fullName evidence="1">Uncharacterized protein</fullName>
    </submittedName>
</protein>
<dbReference type="AlphaFoldDB" id="G0QJJ0"/>
<gene>
    <name evidence="1" type="ORF">IMG5_005720</name>
</gene>
<name>G0QJJ0_ICHMU</name>
<evidence type="ECO:0000313" key="2">
    <source>
        <dbReference type="Proteomes" id="UP000008983"/>
    </source>
</evidence>
<accession>G0QJJ0</accession>
<organism evidence="1 2">
    <name type="scientific">Ichthyophthirius multifiliis</name>
    <name type="common">White spot disease agent</name>
    <name type="synonym">Ich</name>
    <dbReference type="NCBI Taxonomy" id="5932"/>
    <lineage>
        <taxon>Eukaryota</taxon>
        <taxon>Sar</taxon>
        <taxon>Alveolata</taxon>
        <taxon>Ciliophora</taxon>
        <taxon>Intramacronucleata</taxon>
        <taxon>Oligohymenophorea</taxon>
        <taxon>Hymenostomatida</taxon>
        <taxon>Ophryoglenina</taxon>
        <taxon>Ichthyophthirius</taxon>
    </lineage>
</organism>
<reference evidence="1 2" key="1">
    <citation type="submission" date="2011-07" db="EMBL/GenBank/DDBJ databases">
        <authorList>
            <person name="Coyne R."/>
            <person name="Brami D."/>
            <person name="Johnson J."/>
            <person name="Hostetler J."/>
            <person name="Hannick L."/>
            <person name="Clark T."/>
            <person name="Cassidy-Hanley D."/>
            <person name="Inman J."/>
        </authorList>
    </citation>
    <scope>NUCLEOTIDE SEQUENCE [LARGE SCALE GENOMIC DNA]</scope>
    <source>
        <strain evidence="1 2">G5</strain>
    </source>
</reference>
<evidence type="ECO:0000313" key="1">
    <source>
        <dbReference type="EMBL" id="EGR34617.1"/>
    </source>
</evidence>
<sequence>MGNACCCNSQPQYEQVHTEGKQPEIYESEFQNLRHIPQVPLGLFFSLKQNKKIKQIQISNKKNKIIKVQMIKTIIFLNHKQLKQYKQFQIIQINIQSKLQKNKAILFTTKTILMIKNYLFQALMNLKTGLYIQVNGKTEIDMVKGHNIGQTVVYMKDIGKIICQKEKEDQYMQMEMSIQEIGKKIKRMVLGFICILIMQNMKGNGLMINNMGKELSPGLMGLFLQGNILKVKRKGKVLLNGLMGLFMKEILIIIKFMGLGNIFGRIIGHMKVSGNSIKWKVKEFLIGLMGKIIKGNIQMIKDMGMGFLNGQMENLQRIMGIRQIAWSWAFYQFRRDRNKRCLG</sequence>